<dbReference type="InterPro" id="IPR036065">
    <property type="entry name" value="BolA-like_sf"/>
</dbReference>
<dbReference type="Proteomes" id="UP001501321">
    <property type="component" value="Unassembled WGS sequence"/>
</dbReference>
<reference evidence="4" key="1">
    <citation type="journal article" date="2019" name="Int. J. Syst. Evol. Microbiol.">
        <title>The Global Catalogue of Microorganisms (GCM) 10K type strain sequencing project: providing services to taxonomists for standard genome sequencing and annotation.</title>
        <authorList>
            <consortium name="The Broad Institute Genomics Platform"/>
            <consortium name="The Broad Institute Genome Sequencing Center for Infectious Disease"/>
            <person name="Wu L."/>
            <person name="Ma J."/>
        </authorList>
    </citation>
    <scope>NUCLEOTIDE SEQUENCE [LARGE SCALE GENOMIC DNA]</scope>
    <source>
        <strain evidence="4">JCM 32226</strain>
    </source>
</reference>
<dbReference type="Gene3D" id="3.30.300.90">
    <property type="entry name" value="BolA-like"/>
    <property type="match status" value="1"/>
</dbReference>
<keyword evidence="4" id="KW-1185">Reference proteome</keyword>
<dbReference type="Pfam" id="PF01722">
    <property type="entry name" value="BolA"/>
    <property type="match status" value="1"/>
</dbReference>
<name>A0ABP8QDI1_9GAMM</name>
<gene>
    <name evidence="3" type="ORF">GCM10023095_22990</name>
</gene>
<dbReference type="PANTHER" id="PTHR46229:SF2">
    <property type="entry name" value="BOLA-LIKE PROTEIN 1"/>
    <property type="match status" value="1"/>
</dbReference>
<comment type="similarity">
    <text evidence="1 2">Belongs to the BolA/IbaG family.</text>
</comment>
<dbReference type="PANTHER" id="PTHR46229">
    <property type="entry name" value="BOLA TRANSCRIPTION REGULATOR"/>
    <property type="match status" value="1"/>
</dbReference>
<dbReference type="SUPFAM" id="SSF82657">
    <property type="entry name" value="BolA-like"/>
    <property type="match status" value="1"/>
</dbReference>
<evidence type="ECO:0000313" key="3">
    <source>
        <dbReference type="EMBL" id="GAA4500772.1"/>
    </source>
</evidence>
<protein>
    <submittedName>
        <fullName evidence="3">BolA/IbaG family iron-sulfur metabolism protein</fullName>
    </submittedName>
</protein>
<dbReference type="PIRSF" id="PIRSF003113">
    <property type="entry name" value="BolA"/>
    <property type="match status" value="1"/>
</dbReference>
<evidence type="ECO:0000256" key="1">
    <source>
        <dbReference type="ARBA" id="ARBA00005578"/>
    </source>
</evidence>
<dbReference type="InterPro" id="IPR002634">
    <property type="entry name" value="BolA"/>
</dbReference>
<evidence type="ECO:0000256" key="2">
    <source>
        <dbReference type="RuleBase" id="RU003860"/>
    </source>
</evidence>
<dbReference type="RefSeq" id="WP_345013201.1">
    <property type="nucleotide sequence ID" value="NZ_BAABFC010000014.1"/>
</dbReference>
<sequence>MTVQHLIEQRIEAEFSPQLLTVENESHLHRTAPGAESHFKLVVVSQQFVGLRLVARHQAVNRILADLLAGPVHALALHTYTPEEWQARQGAPKTPTCVGKVDIK</sequence>
<proteinExistence type="inferred from homology"/>
<organism evidence="3 4">
    <name type="scientific">Pseudaeromonas paramecii</name>
    <dbReference type="NCBI Taxonomy" id="2138166"/>
    <lineage>
        <taxon>Bacteria</taxon>
        <taxon>Pseudomonadati</taxon>
        <taxon>Pseudomonadota</taxon>
        <taxon>Gammaproteobacteria</taxon>
        <taxon>Aeromonadales</taxon>
        <taxon>Aeromonadaceae</taxon>
        <taxon>Pseudaeromonas</taxon>
    </lineage>
</organism>
<comment type="caution">
    <text evidence="3">The sequence shown here is derived from an EMBL/GenBank/DDBJ whole genome shotgun (WGS) entry which is preliminary data.</text>
</comment>
<evidence type="ECO:0000313" key="4">
    <source>
        <dbReference type="Proteomes" id="UP001501321"/>
    </source>
</evidence>
<dbReference type="InterPro" id="IPR050961">
    <property type="entry name" value="BolA/IbaG_stress_morph_reg"/>
</dbReference>
<dbReference type="EMBL" id="BAABFC010000014">
    <property type="protein sequence ID" value="GAA4500772.1"/>
    <property type="molecule type" value="Genomic_DNA"/>
</dbReference>
<accession>A0ABP8QDI1</accession>